<accession>A0AAD7BE27</accession>
<dbReference type="EMBL" id="JARKIF010000019">
    <property type="protein sequence ID" value="KAJ7618549.1"/>
    <property type="molecule type" value="Genomic_DNA"/>
</dbReference>
<feature type="region of interest" description="Disordered" evidence="1">
    <location>
        <begin position="317"/>
        <end position="337"/>
    </location>
</feature>
<name>A0AAD7BE27_9AGAR</name>
<organism evidence="2 3">
    <name type="scientific">Roridomyces roridus</name>
    <dbReference type="NCBI Taxonomy" id="1738132"/>
    <lineage>
        <taxon>Eukaryota</taxon>
        <taxon>Fungi</taxon>
        <taxon>Dikarya</taxon>
        <taxon>Basidiomycota</taxon>
        <taxon>Agaricomycotina</taxon>
        <taxon>Agaricomycetes</taxon>
        <taxon>Agaricomycetidae</taxon>
        <taxon>Agaricales</taxon>
        <taxon>Marasmiineae</taxon>
        <taxon>Mycenaceae</taxon>
        <taxon>Roridomyces</taxon>
    </lineage>
</organism>
<dbReference type="Proteomes" id="UP001221142">
    <property type="component" value="Unassembled WGS sequence"/>
</dbReference>
<evidence type="ECO:0000256" key="1">
    <source>
        <dbReference type="SAM" id="MobiDB-lite"/>
    </source>
</evidence>
<proteinExistence type="predicted"/>
<feature type="non-terminal residue" evidence="2">
    <location>
        <position position="337"/>
    </location>
</feature>
<feature type="region of interest" description="Disordered" evidence="1">
    <location>
        <begin position="60"/>
        <end position="92"/>
    </location>
</feature>
<gene>
    <name evidence="2" type="ORF">FB45DRAFT_1063197</name>
</gene>
<reference evidence="2" key="1">
    <citation type="submission" date="2023-03" db="EMBL/GenBank/DDBJ databases">
        <title>Massive genome expansion in bonnet fungi (Mycena s.s.) driven by repeated elements and novel gene families across ecological guilds.</title>
        <authorList>
            <consortium name="Lawrence Berkeley National Laboratory"/>
            <person name="Harder C.B."/>
            <person name="Miyauchi S."/>
            <person name="Viragh M."/>
            <person name="Kuo A."/>
            <person name="Thoen E."/>
            <person name="Andreopoulos B."/>
            <person name="Lu D."/>
            <person name="Skrede I."/>
            <person name="Drula E."/>
            <person name="Henrissat B."/>
            <person name="Morin E."/>
            <person name="Kohler A."/>
            <person name="Barry K."/>
            <person name="LaButti K."/>
            <person name="Morin E."/>
            <person name="Salamov A."/>
            <person name="Lipzen A."/>
            <person name="Mereny Z."/>
            <person name="Hegedus B."/>
            <person name="Baldrian P."/>
            <person name="Stursova M."/>
            <person name="Weitz H."/>
            <person name="Taylor A."/>
            <person name="Grigoriev I.V."/>
            <person name="Nagy L.G."/>
            <person name="Martin F."/>
            <person name="Kauserud H."/>
        </authorList>
    </citation>
    <scope>NUCLEOTIDE SEQUENCE</scope>
    <source>
        <strain evidence="2">9284</strain>
    </source>
</reference>
<evidence type="ECO:0000313" key="3">
    <source>
        <dbReference type="Proteomes" id="UP001221142"/>
    </source>
</evidence>
<comment type="caution">
    <text evidence="2">The sequence shown here is derived from an EMBL/GenBank/DDBJ whole genome shotgun (WGS) entry which is preliminary data.</text>
</comment>
<protein>
    <submittedName>
        <fullName evidence="2">Uncharacterized protein</fullName>
    </submittedName>
</protein>
<dbReference type="AlphaFoldDB" id="A0AAD7BE27"/>
<keyword evidence="3" id="KW-1185">Reference proteome</keyword>
<feature type="compositionally biased region" description="Polar residues" evidence="1">
    <location>
        <begin position="73"/>
        <end position="82"/>
    </location>
</feature>
<sequence length="337" mass="39158">MSVPMPTSASWSHYMAADPMNDQIVPPTRYLSECRYPGRNVPPPRPRAATTTREPIQLQFQSQSHSFPRLYGPTTSQGASLPQQPPHPSSKIDLESHVKYRTAWLFHELKMSESRCEGLQEERSHFYEKQRILEEERDRIRGERDRMKEERDGTSKVAKDFVSDFLDKTKKNRELVATLRGEHDEAQKQWKGVEKLLRTELFEASTTETWLRKQCEEAWQMVARVEKEEARLREECNRAQTELKEYTGYCRTLGETCEDLRGRLGMRLSIGQSGEEERGEIETHTMQPSSPFVASTPWATPMLRYCEPLPKTECFDDDDDLELQYPDLQDGDADEAF</sequence>
<evidence type="ECO:0000313" key="2">
    <source>
        <dbReference type="EMBL" id="KAJ7618549.1"/>
    </source>
</evidence>